<gene>
    <name evidence="1" type="ORF">NQ176_g6218</name>
</gene>
<comment type="caution">
    <text evidence="1">The sequence shown here is derived from an EMBL/GenBank/DDBJ whole genome shotgun (WGS) entry which is preliminary data.</text>
</comment>
<protein>
    <submittedName>
        <fullName evidence="1">Uncharacterized protein</fullName>
    </submittedName>
</protein>
<evidence type="ECO:0000313" key="2">
    <source>
        <dbReference type="Proteomes" id="UP001143910"/>
    </source>
</evidence>
<dbReference type="Proteomes" id="UP001143910">
    <property type="component" value="Unassembled WGS sequence"/>
</dbReference>
<proteinExistence type="predicted"/>
<accession>A0ACC1N5E2</accession>
<reference evidence="1" key="1">
    <citation type="submission" date="2022-08" db="EMBL/GenBank/DDBJ databases">
        <title>Genome Sequence of Lecanicillium fungicola.</title>
        <authorList>
            <person name="Buettner E."/>
        </authorList>
    </citation>
    <scope>NUCLEOTIDE SEQUENCE</scope>
    <source>
        <strain evidence="1">Babe33</strain>
    </source>
</reference>
<name>A0ACC1N5E2_9HYPO</name>
<sequence length="465" mass="52326">MKFAMVLLRCLRVANKKAQSQSPPPTECRRSLRLAKTSIVIQTHSSKSSNGKRASRKMSQPVPVEREQRRNPKRKAGAPPQNHTVPDKLLEEALKPLSSEEIEEWDGWIELESEPAFFNIILRNLGVKDVKVQELFTLDQESLDKLPHVSSNACATVALLNIVMNHSAIDLGNELTAFKEATVHESTPVRGYELGKNSFIRKSHNSFGRRMDCLNADLFLENESSDAKSRKRIPTSRSTSHKKRAKKRSSNEYGYHFVAYVPSSGFVWELDGLRGKPRKLGAFEDGSWTNVARPQIKARMLQYEESQLSFNLLSICQSPLQLHRNSIVTAMSAVLFLDEQMRTRHGPSFVKLVSESDTGLNIVDAQLLAEFSLKGEDIDSTLAPDSMKRKICEGNLTLGEALTLRHELVIETRVLMGEYRGEVITAGVDEERAAVRKKDYGSMLHKWTSKLAEKGILEDVIRLSN</sequence>
<dbReference type="EMBL" id="JANJQO010000870">
    <property type="protein sequence ID" value="KAJ2974134.1"/>
    <property type="molecule type" value="Genomic_DNA"/>
</dbReference>
<evidence type="ECO:0000313" key="1">
    <source>
        <dbReference type="EMBL" id="KAJ2974134.1"/>
    </source>
</evidence>
<organism evidence="1 2">
    <name type="scientific">Zarea fungicola</name>
    <dbReference type="NCBI Taxonomy" id="93591"/>
    <lineage>
        <taxon>Eukaryota</taxon>
        <taxon>Fungi</taxon>
        <taxon>Dikarya</taxon>
        <taxon>Ascomycota</taxon>
        <taxon>Pezizomycotina</taxon>
        <taxon>Sordariomycetes</taxon>
        <taxon>Hypocreomycetidae</taxon>
        <taxon>Hypocreales</taxon>
        <taxon>Cordycipitaceae</taxon>
        <taxon>Zarea</taxon>
    </lineage>
</organism>
<keyword evidence="2" id="KW-1185">Reference proteome</keyword>